<dbReference type="GO" id="GO:0005198">
    <property type="term" value="F:structural molecule activity"/>
    <property type="evidence" value="ECO:0007669"/>
    <property type="project" value="InterPro"/>
</dbReference>
<protein>
    <recommendedName>
        <fullName evidence="4">Flagellar hook-associated protein 1</fullName>
    </recommendedName>
</protein>
<gene>
    <name evidence="10" type="ORF">SAMN05660690_1730</name>
</gene>
<keyword evidence="10" id="KW-0282">Flagellum</keyword>
<dbReference type="OrthoDB" id="9802553at2"/>
<keyword evidence="5" id="KW-0964">Secreted</keyword>
<dbReference type="GO" id="GO:0044780">
    <property type="term" value="P:bacterial-type flagellum assembly"/>
    <property type="evidence" value="ECO:0007669"/>
    <property type="project" value="InterPro"/>
</dbReference>
<proteinExistence type="inferred from homology"/>
<evidence type="ECO:0000256" key="1">
    <source>
        <dbReference type="ARBA" id="ARBA00004365"/>
    </source>
</evidence>
<dbReference type="PANTHER" id="PTHR30033">
    <property type="entry name" value="FLAGELLAR HOOK-ASSOCIATED PROTEIN 1"/>
    <property type="match status" value="1"/>
</dbReference>
<evidence type="ECO:0000256" key="3">
    <source>
        <dbReference type="ARBA" id="ARBA00009677"/>
    </source>
</evidence>
<dbReference type="InterPro" id="IPR001444">
    <property type="entry name" value="Flag_bb_rod_N"/>
</dbReference>
<evidence type="ECO:0000256" key="5">
    <source>
        <dbReference type="ARBA" id="ARBA00022525"/>
    </source>
</evidence>
<dbReference type="Pfam" id="PF22638">
    <property type="entry name" value="FlgK_D1"/>
    <property type="match status" value="1"/>
</dbReference>
<dbReference type="InterPro" id="IPR002371">
    <property type="entry name" value="FlgK"/>
</dbReference>
<dbReference type="GO" id="GO:0009424">
    <property type="term" value="C:bacterial-type flagellum hook"/>
    <property type="evidence" value="ECO:0007669"/>
    <property type="project" value="InterPro"/>
</dbReference>
<keyword evidence="6" id="KW-0975">Bacterial flagellum</keyword>
<comment type="subcellular location">
    <subcellularLocation>
        <location evidence="1">Bacterial flagellum</location>
    </subcellularLocation>
    <subcellularLocation>
        <location evidence="2">Secreted</location>
    </subcellularLocation>
</comment>
<dbReference type="PANTHER" id="PTHR30033:SF1">
    <property type="entry name" value="FLAGELLAR HOOK-ASSOCIATED PROTEIN 1"/>
    <property type="match status" value="1"/>
</dbReference>
<dbReference type="InterPro" id="IPR053927">
    <property type="entry name" value="FlgK_helical"/>
</dbReference>
<evidence type="ECO:0000256" key="2">
    <source>
        <dbReference type="ARBA" id="ARBA00004613"/>
    </source>
</evidence>
<feature type="domain" description="Flagellar basal body rod protein N-terminal" evidence="7">
    <location>
        <begin position="7"/>
        <end position="36"/>
    </location>
</feature>
<evidence type="ECO:0000259" key="8">
    <source>
        <dbReference type="Pfam" id="PF06429"/>
    </source>
</evidence>
<sequence length="477" mass="49274">MSAFSALNTATTALWAAQRGLDVTGQNVANVNTEGYSRQRVDLQAMGGTALPAIHSVSSAVDGGVDAEKVRRVRDALLEARAHLETADTARLTAESAALSQVEEAFREPGDKGLQSMLTAVWAGFSDLANSPLTLASRSQVLERLDTLADGLRTSRAALDQQWDQTRDGLAALVADVDTSTRAIADLNASIRQATLAGLPVNELADRRDGLVMQLAQQIGATAVPRADGVVDVTVGGTSLVSGGTSVGLALAGTAKPDDATTDPPRLVTVPGGTVLRPGGTAAGQLTALTATVPAYRTQLDEFARSLAGTLNTAHAQGFDLEGQRGGPLFDDGSGAATVDLTKVTAATITLRSLRPEQVAAAATDPAALGGRTSADGRNADALFRLSLDTAGLDATYRTFVVGLGVESSVAARNLEVQSVISTQVDAARESVSGVNLDEEMTNMLSFQHAYNAAARMVSAIDEALDTLINRTGVVGR</sequence>
<accession>A0A1G6M859</accession>
<evidence type="ECO:0000259" key="7">
    <source>
        <dbReference type="Pfam" id="PF00460"/>
    </source>
</evidence>
<feature type="domain" description="Flagellar basal-body/hook protein C-terminal" evidence="8">
    <location>
        <begin position="432"/>
        <end position="470"/>
    </location>
</feature>
<keyword evidence="11" id="KW-1185">Reference proteome</keyword>
<keyword evidence="10" id="KW-0966">Cell projection</keyword>
<feature type="domain" description="Flagellar hook-associated protein FlgK helical" evidence="9">
    <location>
        <begin position="99"/>
        <end position="330"/>
    </location>
</feature>
<evidence type="ECO:0000259" key="9">
    <source>
        <dbReference type="Pfam" id="PF22638"/>
    </source>
</evidence>
<dbReference type="STRING" id="1190417.SAMN05660690_1730"/>
<comment type="similarity">
    <text evidence="3">Belongs to the flagella basal body rod proteins family.</text>
</comment>
<dbReference type="SUPFAM" id="SSF64518">
    <property type="entry name" value="Phase 1 flagellin"/>
    <property type="match status" value="1"/>
</dbReference>
<dbReference type="GO" id="GO:0005576">
    <property type="term" value="C:extracellular region"/>
    <property type="evidence" value="ECO:0007669"/>
    <property type="project" value="UniProtKB-SubCell"/>
</dbReference>
<name>A0A1G6M859_9ACTN</name>
<keyword evidence="10" id="KW-0969">Cilium</keyword>
<dbReference type="RefSeq" id="WP_091365108.1">
    <property type="nucleotide sequence ID" value="NZ_FMZF01000002.1"/>
</dbReference>
<dbReference type="EMBL" id="FMZF01000002">
    <property type="protein sequence ID" value="SDC51748.1"/>
    <property type="molecule type" value="Genomic_DNA"/>
</dbReference>
<reference evidence="11" key="1">
    <citation type="submission" date="2016-10" db="EMBL/GenBank/DDBJ databases">
        <authorList>
            <person name="Varghese N."/>
            <person name="Submissions S."/>
        </authorList>
    </citation>
    <scope>NUCLEOTIDE SEQUENCE [LARGE SCALE GENOMIC DNA]</scope>
    <source>
        <strain evidence="11">DSM 45421</strain>
    </source>
</reference>
<dbReference type="NCBIfam" id="TIGR02492">
    <property type="entry name" value="flgK_ends"/>
    <property type="match status" value="1"/>
</dbReference>
<evidence type="ECO:0000313" key="10">
    <source>
        <dbReference type="EMBL" id="SDC51748.1"/>
    </source>
</evidence>
<evidence type="ECO:0000313" key="11">
    <source>
        <dbReference type="Proteomes" id="UP000199416"/>
    </source>
</evidence>
<dbReference type="AlphaFoldDB" id="A0A1G6M859"/>
<evidence type="ECO:0000256" key="4">
    <source>
        <dbReference type="ARBA" id="ARBA00016244"/>
    </source>
</evidence>
<dbReference type="InterPro" id="IPR010930">
    <property type="entry name" value="Flg_bb/hook_C_dom"/>
</dbReference>
<dbReference type="Proteomes" id="UP000199416">
    <property type="component" value="Unassembled WGS sequence"/>
</dbReference>
<dbReference type="Pfam" id="PF00460">
    <property type="entry name" value="Flg_bb_rod"/>
    <property type="match status" value="1"/>
</dbReference>
<organism evidence="10 11">
    <name type="scientific">Geodermatophilus telluris</name>
    <dbReference type="NCBI Taxonomy" id="1190417"/>
    <lineage>
        <taxon>Bacteria</taxon>
        <taxon>Bacillati</taxon>
        <taxon>Actinomycetota</taxon>
        <taxon>Actinomycetes</taxon>
        <taxon>Geodermatophilales</taxon>
        <taxon>Geodermatophilaceae</taxon>
        <taxon>Geodermatophilus</taxon>
    </lineage>
</organism>
<dbReference type="Pfam" id="PF06429">
    <property type="entry name" value="Flg_bbr_C"/>
    <property type="match status" value="1"/>
</dbReference>
<evidence type="ECO:0000256" key="6">
    <source>
        <dbReference type="ARBA" id="ARBA00023143"/>
    </source>
</evidence>